<dbReference type="Proteomes" id="UP000215914">
    <property type="component" value="Chromosome 12"/>
</dbReference>
<evidence type="ECO:0000313" key="1">
    <source>
        <dbReference type="EMBL" id="OTG06243.1"/>
    </source>
</evidence>
<reference evidence="2" key="1">
    <citation type="journal article" date="2017" name="Nature">
        <title>The sunflower genome provides insights into oil metabolism, flowering and Asterid evolution.</title>
        <authorList>
            <person name="Badouin H."/>
            <person name="Gouzy J."/>
            <person name="Grassa C.J."/>
            <person name="Murat F."/>
            <person name="Staton S.E."/>
            <person name="Cottret L."/>
            <person name="Lelandais-Briere C."/>
            <person name="Owens G.L."/>
            <person name="Carrere S."/>
            <person name="Mayjonade B."/>
            <person name="Legrand L."/>
            <person name="Gill N."/>
            <person name="Kane N.C."/>
            <person name="Bowers J.E."/>
            <person name="Hubner S."/>
            <person name="Bellec A."/>
            <person name="Berard A."/>
            <person name="Berges H."/>
            <person name="Blanchet N."/>
            <person name="Boniface M.C."/>
            <person name="Brunel D."/>
            <person name="Catrice O."/>
            <person name="Chaidir N."/>
            <person name="Claudel C."/>
            <person name="Donnadieu C."/>
            <person name="Faraut T."/>
            <person name="Fievet G."/>
            <person name="Helmstetter N."/>
            <person name="King M."/>
            <person name="Knapp S.J."/>
            <person name="Lai Z."/>
            <person name="Le Paslier M.C."/>
            <person name="Lippi Y."/>
            <person name="Lorenzon L."/>
            <person name="Mandel J.R."/>
            <person name="Marage G."/>
            <person name="Marchand G."/>
            <person name="Marquand E."/>
            <person name="Bret-Mestries E."/>
            <person name="Morien E."/>
            <person name="Nambeesan S."/>
            <person name="Nguyen T."/>
            <person name="Pegot-Espagnet P."/>
            <person name="Pouilly N."/>
            <person name="Raftis F."/>
            <person name="Sallet E."/>
            <person name="Schiex T."/>
            <person name="Thomas J."/>
            <person name="Vandecasteele C."/>
            <person name="Vares D."/>
            <person name="Vear F."/>
            <person name="Vautrin S."/>
            <person name="Crespi M."/>
            <person name="Mangin B."/>
            <person name="Burke J.M."/>
            <person name="Salse J."/>
            <person name="Munos S."/>
            <person name="Vincourt P."/>
            <person name="Rieseberg L.H."/>
            <person name="Langlade N.B."/>
        </authorList>
    </citation>
    <scope>NUCLEOTIDE SEQUENCE [LARGE SCALE GENOMIC DNA]</scope>
    <source>
        <strain evidence="2">cv. SF193</strain>
    </source>
</reference>
<protein>
    <submittedName>
        <fullName evidence="1">Uncharacterized protein</fullName>
    </submittedName>
</protein>
<dbReference type="AlphaFoldDB" id="A0A251T619"/>
<accession>A0A251T619</accession>
<gene>
    <name evidence="1" type="ORF">HannXRQ_Chr12g0382571</name>
</gene>
<proteinExistence type="predicted"/>
<keyword evidence="2" id="KW-1185">Reference proteome</keyword>
<evidence type="ECO:0000313" key="2">
    <source>
        <dbReference type="Proteomes" id="UP000215914"/>
    </source>
</evidence>
<dbReference type="EMBL" id="CM007901">
    <property type="protein sequence ID" value="OTG06243.1"/>
    <property type="molecule type" value="Genomic_DNA"/>
</dbReference>
<sequence>MYGEKGVKSGLYDEMSNAFTSVMNWVRKSVKKAETVENKLCCSLEELYKVGRRLYTKHTQVLFYWIDDILFTVIANQ</sequence>
<dbReference type="InParanoid" id="A0A251T619"/>
<name>A0A251T619_HELAN</name>
<organism evidence="1 2">
    <name type="scientific">Helianthus annuus</name>
    <name type="common">Common sunflower</name>
    <dbReference type="NCBI Taxonomy" id="4232"/>
    <lineage>
        <taxon>Eukaryota</taxon>
        <taxon>Viridiplantae</taxon>
        <taxon>Streptophyta</taxon>
        <taxon>Embryophyta</taxon>
        <taxon>Tracheophyta</taxon>
        <taxon>Spermatophyta</taxon>
        <taxon>Magnoliopsida</taxon>
        <taxon>eudicotyledons</taxon>
        <taxon>Gunneridae</taxon>
        <taxon>Pentapetalae</taxon>
        <taxon>asterids</taxon>
        <taxon>campanulids</taxon>
        <taxon>Asterales</taxon>
        <taxon>Asteraceae</taxon>
        <taxon>Asteroideae</taxon>
        <taxon>Heliantheae alliance</taxon>
        <taxon>Heliantheae</taxon>
        <taxon>Helianthus</taxon>
    </lineage>
</organism>